<dbReference type="eggNOG" id="ENOG502SQK4">
    <property type="taxonomic scope" value="Eukaryota"/>
</dbReference>
<keyword evidence="1" id="KW-0732">Signal</keyword>
<dbReference type="KEGG" id="mbe:MBM_08471"/>
<feature type="signal peptide" evidence="1">
    <location>
        <begin position="1"/>
        <end position="18"/>
    </location>
</feature>
<sequence>MRYSPLSLFALAATSVLAVDMSLYKPNSDVDKGFANFVEQYYLTSEDKNSVDAFLSFWPPTGRLIVADTLFEGYGEILAVKLSLLPPTGNKAWWHLIRGASVGAETDEDKTLIADIVIQTTYHPGNCSQAYGSAAFTILKDANGELRLDPYSQSLSLYNLTVSTTESPTDIPCSVD</sequence>
<dbReference type="RefSeq" id="XP_007296360.1">
    <property type="nucleotide sequence ID" value="XM_007296298.1"/>
</dbReference>
<dbReference type="AlphaFoldDB" id="K1WXL3"/>
<dbReference type="OMA" id="KAWWHLI"/>
<name>K1WXL3_MARBU</name>
<dbReference type="Proteomes" id="UP000006753">
    <property type="component" value="Unassembled WGS sequence"/>
</dbReference>
<feature type="chain" id="PRO_5003852787" evidence="1">
    <location>
        <begin position="19"/>
        <end position="176"/>
    </location>
</feature>
<reference evidence="2 3" key="1">
    <citation type="journal article" date="2012" name="BMC Genomics">
        <title>Sequencing the genome of Marssonina brunnea reveals fungus-poplar co-evolution.</title>
        <authorList>
            <person name="Zhu S."/>
            <person name="Cao Y.-Z."/>
            <person name="Jiang C."/>
            <person name="Tan B.-Y."/>
            <person name="Wang Z."/>
            <person name="Feng S."/>
            <person name="Zhang L."/>
            <person name="Su X.-H."/>
            <person name="Brejova B."/>
            <person name="Vinar T."/>
            <person name="Xu M."/>
            <person name="Wang M.-X."/>
            <person name="Zhang S.-G."/>
            <person name="Huang M.-R."/>
            <person name="Wu R."/>
            <person name="Zhou Y."/>
        </authorList>
    </citation>
    <scope>NUCLEOTIDE SEQUENCE [LARGE SCALE GENOMIC DNA]</scope>
    <source>
        <strain evidence="2 3">MB_m1</strain>
    </source>
</reference>
<dbReference type="EMBL" id="JH921450">
    <property type="protein sequence ID" value="EKD13388.1"/>
    <property type="molecule type" value="Genomic_DNA"/>
</dbReference>
<dbReference type="InParanoid" id="K1WXL3"/>
<evidence type="ECO:0000313" key="3">
    <source>
        <dbReference type="Proteomes" id="UP000006753"/>
    </source>
</evidence>
<dbReference type="HOGENOM" id="CLU_129980_0_0_1"/>
<organism evidence="2 3">
    <name type="scientific">Marssonina brunnea f. sp. multigermtubi (strain MB_m1)</name>
    <name type="common">Marssonina leaf spot fungus</name>
    <dbReference type="NCBI Taxonomy" id="1072389"/>
    <lineage>
        <taxon>Eukaryota</taxon>
        <taxon>Fungi</taxon>
        <taxon>Dikarya</taxon>
        <taxon>Ascomycota</taxon>
        <taxon>Pezizomycotina</taxon>
        <taxon>Leotiomycetes</taxon>
        <taxon>Helotiales</taxon>
        <taxon>Drepanopezizaceae</taxon>
        <taxon>Drepanopeziza</taxon>
    </lineage>
</organism>
<dbReference type="OrthoDB" id="3497377at2759"/>
<accession>K1WXL3</accession>
<protein>
    <submittedName>
        <fullName evidence="2">Uncharacterized protein</fullName>
    </submittedName>
</protein>
<proteinExistence type="predicted"/>
<keyword evidence="3" id="KW-1185">Reference proteome</keyword>
<gene>
    <name evidence="2" type="ORF">MBM_08471</name>
</gene>
<evidence type="ECO:0000313" key="2">
    <source>
        <dbReference type="EMBL" id="EKD13388.1"/>
    </source>
</evidence>
<evidence type="ECO:0000256" key="1">
    <source>
        <dbReference type="SAM" id="SignalP"/>
    </source>
</evidence>
<dbReference type="GeneID" id="18764406"/>